<dbReference type="EMBL" id="MTYH01000073">
    <property type="protein sequence ID" value="PNP40001.1"/>
    <property type="molecule type" value="Genomic_DNA"/>
</dbReference>
<dbReference type="Proteomes" id="UP000236546">
    <property type="component" value="Unassembled WGS sequence"/>
</dbReference>
<comment type="caution">
    <text evidence="1">The sequence shown here is derived from an EMBL/GenBank/DDBJ whole genome shotgun (WGS) entry which is preliminary data.</text>
</comment>
<gene>
    <name evidence="1" type="ORF">TGAMA5MH_07923</name>
</gene>
<protein>
    <submittedName>
        <fullName evidence="1">Uncharacterized protein</fullName>
    </submittedName>
</protein>
<accession>A0A2K0T394</accession>
<dbReference type="AlphaFoldDB" id="A0A2K0T394"/>
<evidence type="ECO:0000313" key="1">
    <source>
        <dbReference type="EMBL" id="PNP40001.1"/>
    </source>
</evidence>
<reference evidence="1 2" key="1">
    <citation type="submission" date="2017-02" db="EMBL/GenBank/DDBJ databases">
        <title>Genomes of Trichoderma spp. with biocontrol activity.</title>
        <authorList>
            <person name="Gardiner D."/>
            <person name="Kazan K."/>
            <person name="Vos C."/>
            <person name="Harvey P."/>
        </authorList>
    </citation>
    <scope>NUCLEOTIDE SEQUENCE [LARGE SCALE GENOMIC DNA]</scope>
    <source>
        <strain evidence="1 2">A5MH</strain>
    </source>
</reference>
<proteinExistence type="predicted"/>
<dbReference type="OrthoDB" id="3695411at2759"/>
<name>A0A2K0T394_9HYPO</name>
<evidence type="ECO:0000313" key="2">
    <source>
        <dbReference type="Proteomes" id="UP000236546"/>
    </source>
</evidence>
<organism evidence="1 2">
    <name type="scientific">Trichoderma gamsii</name>
    <dbReference type="NCBI Taxonomy" id="398673"/>
    <lineage>
        <taxon>Eukaryota</taxon>
        <taxon>Fungi</taxon>
        <taxon>Dikarya</taxon>
        <taxon>Ascomycota</taxon>
        <taxon>Pezizomycotina</taxon>
        <taxon>Sordariomycetes</taxon>
        <taxon>Hypocreomycetidae</taxon>
        <taxon>Hypocreales</taxon>
        <taxon>Hypocreaceae</taxon>
        <taxon>Trichoderma</taxon>
    </lineage>
</organism>
<sequence length="830" mass="92635">MQAEPVEASLLSFHDAERIVGIKLATYVFPHADEYISSEHRQQFAILVEIFQQHLHKHLEISLEHSTRTEFQLKMCGGHRLTAEPSIVIAHPCDDPNTGLAILKTLTQPHFRDQYELHSTTRFQIYLSLRPTFEYLASPSESFNICIRSPYLPSAVLASGNTCDNISTITCGIRFSNTDDTIFALTPAHALKRIGLGSVKSIKKGTSGSPSTPSESQATCVLADVEYDMDELQQLEKAVTEAIVPPGYNSKLPKRDGDGYWQRPGTQVISPIRAWGRLGQSNTPNLDWTLVEINPSHGRTAADGARQVFALADEKRAVQIMTPRGSLHGMIRRSLTFITNSGSDSPLCEVWTVTVTGLTAGDIRMGDSGSLVIDTITGQPCGYVVATNRFQELYVMPLHLVLQQIADTVSIPNVRPELFLNLEYIQRPIQAQGPVFRVLMTYFSQPWSRIRVEEQRRPAWLRKLRAKCAGGWSYVQMRVRSLLLPPILKLSTRYRLNFRNQNNRFHDTPSRIDCVEGHGHNGSRAFQGAGGNGSQDSFAPLVNNRYGQSCDIPLEILARSPPATTPSYGWPITIDNDPINSYGHRIFPGNPIMDARIHGQDPSILSPLATRPPSFPAADTLEGSFQIIQCTEIIQNTHRASTPLPVNGILVGDPPAKNAALNRVELPLLPTSLSRRKQRKVLRQASRHLSKCALEFCNRHQLPNTVIQGMEPRERPFFARNLGRKRAPDCGWVEFVFLLKFLIAEQQIPLEALDSDLAAHFRAVLHASLGVDEVLRHPEPPRDDRTVLRILSASVQVANMLNDEKAMNKLQRLLMKTERTMIDAGIQESV</sequence>